<name>A0A1X1GF38_STROR</name>
<dbReference type="EMBL" id="NCUG01000018">
    <property type="protein sequence ID" value="ORO45449.1"/>
    <property type="molecule type" value="Genomic_DNA"/>
</dbReference>
<accession>A0A1X1GF38</accession>
<gene>
    <name evidence="1" type="ORF">B7725_06175</name>
</gene>
<sequence length="184" mass="21851">MRKIDWDKIKTRLDALLVIDEHLTDPSEDWLRLVIKTEEDYGLRYLIDNGSGDSLDVILTDKMILIKGFDHESGLSQFAADEWDQDVIDGFYKGLDEKYLSLYSEDQKDETTFFIWYDSHAHQHTYQDQDGGEWLLSHLFDSFERFHEFVTDYYEITVDKDLLRKLYMDGQLSDIEVKQLIQEC</sequence>
<evidence type="ECO:0000313" key="2">
    <source>
        <dbReference type="Proteomes" id="UP000193030"/>
    </source>
</evidence>
<dbReference type="RefSeq" id="WP_084875174.1">
    <property type="nucleotide sequence ID" value="NZ_NCUG01000018.1"/>
</dbReference>
<organism evidence="1 2">
    <name type="scientific">Streptococcus oralis subsp. tigurinus</name>
    <dbReference type="NCBI Taxonomy" id="1077464"/>
    <lineage>
        <taxon>Bacteria</taxon>
        <taxon>Bacillati</taxon>
        <taxon>Bacillota</taxon>
        <taxon>Bacilli</taxon>
        <taxon>Lactobacillales</taxon>
        <taxon>Streptococcaceae</taxon>
        <taxon>Streptococcus</taxon>
    </lineage>
</organism>
<evidence type="ECO:0000313" key="1">
    <source>
        <dbReference type="EMBL" id="ORO45449.1"/>
    </source>
</evidence>
<dbReference type="AlphaFoldDB" id="A0A1X1GF38"/>
<reference evidence="1 2" key="1">
    <citation type="journal article" date="2016" name="Eur. J. Clin. Microbiol. Infect. Dis.">
        <title>Whole genome sequencing as a tool for phylogenetic analysis of clinical strains of Mitis group streptococci.</title>
        <authorList>
            <person name="Rasmussen L.H."/>
            <person name="Dargis R."/>
            <person name="Hojholt K."/>
            <person name="Christensen J.J."/>
            <person name="Skovgaard O."/>
            <person name="Justesen U.S."/>
            <person name="Rosenvinge F.S."/>
            <person name="Moser C."/>
            <person name="Lukjancenko O."/>
            <person name="Rasmussen S."/>
            <person name="Nielsen X.C."/>
        </authorList>
    </citation>
    <scope>NUCLEOTIDE SEQUENCE [LARGE SCALE GENOMIC DNA]</scope>
    <source>
        <strain evidence="1 2">OD_314165_09</strain>
    </source>
</reference>
<dbReference type="Proteomes" id="UP000193030">
    <property type="component" value="Unassembled WGS sequence"/>
</dbReference>
<protein>
    <submittedName>
        <fullName evidence="1">Uncharacterized protein</fullName>
    </submittedName>
</protein>
<proteinExistence type="predicted"/>
<comment type="caution">
    <text evidence="1">The sequence shown here is derived from an EMBL/GenBank/DDBJ whole genome shotgun (WGS) entry which is preliminary data.</text>
</comment>